<proteinExistence type="predicted"/>
<sequence>MPVATGLGQHRQRVGHPAQPVQHAGMAEHAGAAQRQAQHGAQVVLELRSLAAFDGPVAGVVHARRHLVGQQLTITAEQLQREHADVLQVFGNATGIADRCLPLGVGQHGRGHTGRQQAVDMPVAGDRPRLEAAIAAAHGDHADLALEGHEAFQDQSGALDLRAQRVPRGIDVGFVAQAELPLAVVAQAAVLEDARQAEFGGLRRQLVTAADVGEGRQRNAIAGQGFSLNRSWATASAAGGG</sequence>
<evidence type="ECO:0000256" key="1">
    <source>
        <dbReference type="SAM" id="MobiDB-lite"/>
    </source>
</evidence>
<keyword evidence="2" id="KW-1185">Reference proteome</keyword>
<feature type="region of interest" description="Disordered" evidence="1">
    <location>
        <begin position="1"/>
        <end position="23"/>
    </location>
</feature>
<dbReference type="AlphaFoldDB" id="A0A914YS88"/>
<dbReference type="Proteomes" id="UP000887577">
    <property type="component" value="Unplaced"/>
</dbReference>
<protein>
    <submittedName>
        <fullName evidence="3">Uncharacterized protein</fullName>
    </submittedName>
</protein>
<reference evidence="3" key="1">
    <citation type="submission" date="2022-11" db="UniProtKB">
        <authorList>
            <consortium name="WormBaseParasite"/>
        </authorList>
    </citation>
    <scope>IDENTIFICATION</scope>
</reference>
<organism evidence="2 3">
    <name type="scientific">Panagrolaimus superbus</name>
    <dbReference type="NCBI Taxonomy" id="310955"/>
    <lineage>
        <taxon>Eukaryota</taxon>
        <taxon>Metazoa</taxon>
        <taxon>Ecdysozoa</taxon>
        <taxon>Nematoda</taxon>
        <taxon>Chromadorea</taxon>
        <taxon>Rhabditida</taxon>
        <taxon>Tylenchina</taxon>
        <taxon>Panagrolaimomorpha</taxon>
        <taxon>Panagrolaimoidea</taxon>
        <taxon>Panagrolaimidae</taxon>
        <taxon>Panagrolaimus</taxon>
    </lineage>
</organism>
<evidence type="ECO:0000313" key="3">
    <source>
        <dbReference type="WBParaSite" id="PSU_v2.g20260.t1"/>
    </source>
</evidence>
<name>A0A914YS88_9BILA</name>
<evidence type="ECO:0000313" key="2">
    <source>
        <dbReference type="Proteomes" id="UP000887577"/>
    </source>
</evidence>
<dbReference type="WBParaSite" id="PSU_v2.g20260.t1">
    <property type="protein sequence ID" value="PSU_v2.g20260.t1"/>
    <property type="gene ID" value="PSU_v2.g20260"/>
</dbReference>
<accession>A0A914YS88</accession>